<evidence type="ECO:0000256" key="5">
    <source>
        <dbReference type="SAM" id="MobiDB-lite"/>
    </source>
</evidence>
<comment type="subcellular location">
    <subcellularLocation>
        <location evidence="1">Membrane</location>
        <topology evidence="1">Multi-pass membrane protein</topology>
    </subcellularLocation>
</comment>
<reference evidence="8 9" key="1">
    <citation type="submission" date="2020-01" db="EMBL/GenBank/DDBJ databases">
        <authorList>
            <consortium name="DOE Joint Genome Institute"/>
            <person name="Haridas S."/>
            <person name="Albert R."/>
            <person name="Binder M."/>
            <person name="Bloem J."/>
            <person name="Labutti K."/>
            <person name="Salamov A."/>
            <person name="Andreopoulos B."/>
            <person name="Baker S.E."/>
            <person name="Barry K."/>
            <person name="Bills G."/>
            <person name="Bluhm B.H."/>
            <person name="Cannon C."/>
            <person name="Castanera R."/>
            <person name="Culley D.E."/>
            <person name="Daum C."/>
            <person name="Ezra D."/>
            <person name="Gonzalez J.B."/>
            <person name="Henrissat B."/>
            <person name="Kuo A."/>
            <person name="Liang C."/>
            <person name="Lipzen A."/>
            <person name="Lutzoni F."/>
            <person name="Magnuson J."/>
            <person name="Mondo S."/>
            <person name="Nolan M."/>
            <person name="Ohm R."/>
            <person name="Pangilinan J."/>
            <person name="Park H.-J.H."/>
            <person name="Ramirez L."/>
            <person name="Alfaro M."/>
            <person name="Sun H."/>
            <person name="Tritt A."/>
            <person name="Yoshinaga Y."/>
            <person name="Zwiers L.-H.L."/>
            <person name="Turgeon B.G."/>
            <person name="Goodwin S.B."/>
            <person name="Spatafora J.W."/>
            <person name="Crous P.W."/>
            <person name="Grigoriev I.V."/>
        </authorList>
    </citation>
    <scope>NUCLEOTIDE SEQUENCE [LARGE SCALE GENOMIC DNA]</scope>
    <source>
        <strain evidence="8 9">CBS 611.86</strain>
    </source>
</reference>
<sequence length="871" mass="95672">MWASTRDKKPRQSSNFLICFRLSSQSDDKSATHLDSSAHLNGHGNIFTHHAMGVKKTGNFILTKVLGIDLVGTHQKDSAELQKRAKETLGNAYVEDDPSVSEWLHSLRPTRNGAKRYLRDLFPFLSWTRRYNLHWMMGDAIAGLTVGLVVVPQAMAYALLARLTPEYGLYTSFTGAVLYWLFGTSKDIVIGTTAVGSLLVGSVISKVEDARPGVYSPVEIAHTLSFLAGIIVLFLGLFRLGWIVEFIPYVPISAFVTSASITIMLTQIPVALGIRGVNTREAPYMVLANTMKGLPRVKLDAAIGLTSIALLFAIRDGCVRMEVRQPAKKRMWSMLSSLRLTFTVLLYTLISWLVHRTAPEGHTKFRIVGKIESGFKHASIPTMDTELFTLVAAELPAIVIILIVEHIAIAKSFGRTFGYTVIPSQEILAQGVANILSPFMGGYVCTGSFGASAVLSKAGVRTPLAGVFSAMVLVLSLYALTKVFYFIPNAALAGLIIHATCNLVTPPKDLVKYWQLSPFELLIWIVGVVLALFLSLETSIYATIGLSFASLLLRMARTPGHLSGRARVSRVVDNSAPTALSSSLATTSRDVTERRRDVYVALQGKTSQNPKTKVEPPYPGVFIYRFSENFNYLNQALHMDHLLSHVLEHTRRTKTDDGIAVKDRLWSDTPPPAKLSAETACLPVLRAIILDFSAVNSIDIQTIQGLIDLRNGLDKYATPAIVEWHFAGVHNRWTRRALAISGFGYPATDNADAIGNWCPAYTVSRSLAGATAADERQREQLTGEVQANDEERRAGPEGATVLKGQGRRISKEVDRTEIAVRESVQEKLEPIFGVDRPFFHVDLVDAVDTAVRDAKMRDGAERAESEMEGAE</sequence>
<evidence type="ECO:0000256" key="4">
    <source>
        <dbReference type="ARBA" id="ARBA00023136"/>
    </source>
</evidence>
<dbReference type="NCBIfam" id="TIGR00815">
    <property type="entry name" value="sulP"/>
    <property type="match status" value="1"/>
</dbReference>
<feature type="region of interest" description="Disordered" evidence="5">
    <location>
        <begin position="772"/>
        <end position="807"/>
    </location>
</feature>
<keyword evidence="3 6" id="KW-1133">Transmembrane helix</keyword>
<dbReference type="Pfam" id="PF00916">
    <property type="entry name" value="Sulfate_transp"/>
    <property type="match status" value="1"/>
</dbReference>
<dbReference type="Proteomes" id="UP000481861">
    <property type="component" value="Unassembled WGS sequence"/>
</dbReference>
<evidence type="ECO:0000256" key="2">
    <source>
        <dbReference type="ARBA" id="ARBA00022692"/>
    </source>
</evidence>
<dbReference type="InterPro" id="IPR018045">
    <property type="entry name" value="S04_transporter_CS"/>
</dbReference>
<keyword evidence="9" id="KW-1185">Reference proteome</keyword>
<feature type="transmembrane region" description="Helical" evidence="6">
    <location>
        <begin position="167"/>
        <end position="183"/>
    </location>
</feature>
<feature type="transmembrane region" description="Helical" evidence="6">
    <location>
        <begin position="140"/>
        <end position="161"/>
    </location>
</feature>
<evidence type="ECO:0000256" key="1">
    <source>
        <dbReference type="ARBA" id="ARBA00004141"/>
    </source>
</evidence>
<dbReference type="InterPro" id="IPR001902">
    <property type="entry name" value="SLC26A/SulP_fam"/>
</dbReference>
<evidence type="ECO:0000256" key="3">
    <source>
        <dbReference type="ARBA" id="ARBA00022989"/>
    </source>
</evidence>
<proteinExistence type="predicted"/>
<keyword evidence="4 6" id="KW-0472">Membrane</keyword>
<accession>A0A7C8M0T9</accession>
<keyword evidence="2 6" id="KW-0812">Transmembrane</keyword>
<feature type="domain" description="STAS" evidence="7">
    <location>
        <begin position="619"/>
        <end position="743"/>
    </location>
</feature>
<feature type="transmembrane region" description="Helical" evidence="6">
    <location>
        <begin position="254"/>
        <end position="277"/>
    </location>
</feature>
<name>A0A7C8M0T9_9PLEO</name>
<feature type="transmembrane region" description="Helical" evidence="6">
    <location>
        <begin position="516"/>
        <end position="534"/>
    </location>
</feature>
<dbReference type="AlphaFoldDB" id="A0A7C8M0T9"/>
<feature type="transmembrane region" description="Helical" evidence="6">
    <location>
        <begin position="462"/>
        <end position="480"/>
    </location>
</feature>
<evidence type="ECO:0000259" key="7">
    <source>
        <dbReference type="PROSITE" id="PS50801"/>
    </source>
</evidence>
<dbReference type="PROSITE" id="PS50801">
    <property type="entry name" value="STAS"/>
    <property type="match status" value="1"/>
</dbReference>
<comment type="caution">
    <text evidence="8">The sequence shown here is derived from an EMBL/GenBank/DDBJ whole genome shotgun (WGS) entry which is preliminary data.</text>
</comment>
<evidence type="ECO:0000256" key="6">
    <source>
        <dbReference type="SAM" id="Phobius"/>
    </source>
</evidence>
<feature type="transmembrane region" description="Helical" evidence="6">
    <location>
        <begin position="297"/>
        <end position="314"/>
    </location>
</feature>
<dbReference type="GO" id="GO:0016020">
    <property type="term" value="C:membrane"/>
    <property type="evidence" value="ECO:0007669"/>
    <property type="project" value="UniProtKB-SubCell"/>
</dbReference>
<feature type="transmembrane region" description="Helical" evidence="6">
    <location>
        <begin position="188"/>
        <end position="204"/>
    </location>
</feature>
<feature type="transmembrane region" description="Helical" evidence="6">
    <location>
        <begin position="335"/>
        <end position="354"/>
    </location>
</feature>
<dbReference type="Gene3D" id="3.30.750.24">
    <property type="entry name" value="STAS domain"/>
    <property type="match status" value="1"/>
</dbReference>
<dbReference type="InterPro" id="IPR036513">
    <property type="entry name" value="STAS_dom_sf"/>
</dbReference>
<dbReference type="OrthoDB" id="288203at2759"/>
<dbReference type="PANTHER" id="PTHR11814">
    <property type="entry name" value="SULFATE TRANSPORTER"/>
    <property type="match status" value="1"/>
</dbReference>
<dbReference type="InterPro" id="IPR002645">
    <property type="entry name" value="STAS_dom"/>
</dbReference>
<dbReference type="CDD" id="cd07042">
    <property type="entry name" value="STAS_SulP_like_sulfate_transporter"/>
    <property type="match status" value="1"/>
</dbReference>
<dbReference type="EMBL" id="JAADJZ010000028">
    <property type="protein sequence ID" value="KAF2866440.1"/>
    <property type="molecule type" value="Genomic_DNA"/>
</dbReference>
<feature type="transmembrane region" description="Helical" evidence="6">
    <location>
        <begin position="387"/>
        <end position="409"/>
    </location>
</feature>
<protein>
    <submittedName>
        <fullName evidence="8">Sulfate permease 2</fullName>
    </submittedName>
</protein>
<feature type="transmembrane region" description="Helical" evidence="6">
    <location>
        <begin position="224"/>
        <end position="242"/>
    </location>
</feature>
<evidence type="ECO:0000313" key="8">
    <source>
        <dbReference type="EMBL" id="KAF2866440.1"/>
    </source>
</evidence>
<dbReference type="InterPro" id="IPR011547">
    <property type="entry name" value="SLC26A/SulP_dom"/>
</dbReference>
<evidence type="ECO:0000313" key="9">
    <source>
        <dbReference type="Proteomes" id="UP000481861"/>
    </source>
</evidence>
<dbReference type="PROSITE" id="PS01130">
    <property type="entry name" value="SLC26A"/>
    <property type="match status" value="1"/>
</dbReference>
<gene>
    <name evidence="8" type="ORF">BDV95DRAFT_210208</name>
</gene>
<dbReference type="GO" id="GO:0008271">
    <property type="term" value="F:secondary active sulfate transmembrane transporter activity"/>
    <property type="evidence" value="ECO:0007669"/>
    <property type="project" value="InterPro"/>
</dbReference>
<organism evidence="8 9">
    <name type="scientific">Massariosphaeria phaeospora</name>
    <dbReference type="NCBI Taxonomy" id="100035"/>
    <lineage>
        <taxon>Eukaryota</taxon>
        <taxon>Fungi</taxon>
        <taxon>Dikarya</taxon>
        <taxon>Ascomycota</taxon>
        <taxon>Pezizomycotina</taxon>
        <taxon>Dothideomycetes</taxon>
        <taxon>Pleosporomycetidae</taxon>
        <taxon>Pleosporales</taxon>
        <taxon>Pleosporales incertae sedis</taxon>
        <taxon>Massariosphaeria</taxon>
    </lineage>
</organism>